<dbReference type="InterPro" id="IPR036873">
    <property type="entry name" value="Rhodanese-like_dom_sf"/>
</dbReference>
<dbReference type="PATRIC" id="fig|1121022.4.peg.2259"/>
<accession>V4RI41</accession>
<dbReference type="SMART" id="SM00450">
    <property type="entry name" value="RHOD"/>
    <property type="match status" value="3"/>
</dbReference>
<sequence>MGPFEIMIVITPQAVRSALIRGEEIALIDVREEAEFALGHPLFAAQIPLRRIAAEAHWRLPRLDVLLVVYDNGEGLAEEAARAFEDLGYGQVRGLKGGLQGWREAGYELFEDVNSYAKAFGELVEHRRHTPSLTSPEVKALLDARADVVILDARRFDEYTTMSIPTGISVPGAELVLRAGGLAPDPQTTIIVNCAGRTRSIIGTQSLINAGLPNKVVALRNGTIGWTLAGQTLDHGQTRQAEGSVDTDALTRARNVAYRAGVKRLTIDDLHLLEQDRSRTLYRFDVRQKAEFDAGHIAGFSHVAGGQLVQETDHYAPVRGARIVLADNIGPRADMSASWLAQMGWEVYVLDGGFDSHLETGPDGAPLPRGPEGRYRRPYEGTQNKAAAMQAYLDWEYGLVDQLVRDATHGFYVI</sequence>
<evidence type="ECO:0000259" key="2">
    <source>
        <dbReference type="PROSITE" id="PS50206"/>
    </source>
</evidence>
<dbReference type="EMBL" id="AWGB01000020">
    <property type="protein sequence ID" value="ESQ91003.1"/>
    <property type="molecule type" value="Genomic_DNA"/>
</dbReference>
<dbReference type="Proteomes" id="UP000017837">
    <property type="component" value="Unassembled WGS sequence"/>
</dbReference>
<dbReference type="eggNOG" id="COG0607">
    <property type="taxonomic scope" value="Bacteria"/>
</dbReference>
<proteinExistence type="predicted"/>
<gene>
    <name evidence="3" type="ORF">ABENE_11165</name>
</gene>
<feature type="domain" description="Rhodanese" evidence="2">
    <location>
        <begin position="144"/>
        <end position="235"/>
    </location>
</feature>
<evidence type="ECO:0000313" key="3">
    <source>
        <dbReference type="EMBL" id="ESQ91003.1"/>
    </source>
</evidence>
<dbReference type="RefSeq" id="WP_018082694.1">
    <property type="nucleotide sequence ID" value="NZ_AQWM01000017.1"/>
</dbReference>
<dbReference type="PROSITE" id="PS50206">
    <property type="entry name" value="RHODANESE_3"/>
    <property type="match status" value="3"/>
</dbReference>
<comment type="caution">
    <text evidence="3">The sequence shown here is derived from an EMBL/GenBank/DDBJ whole genome shotgun (WGS) entry which is preliminary data.</text>
</comment>
<dbReference type="AlphaFoldDB" id="V4RI41"/>
<dbReference type="eggNOG" id="COG2897">
    <property type="taxonomic scope" value="Bacteria"/>
</dbReference>
<organism evidence="3 4">
    <name type="scientific">Asticcacaulis benevestitus DSM 16100 = ATCC BAA-896</name>
    <dbReference type="NCBI Taxonomy" id="1121022"/>
    <lineage>
        <taxon>Bacteria</taxon>
        <taxon>Pseudomonadati</taxon>
        <taxon>Pseudomonadota</taxon>
        <taxon>Alphaproteobacteria</taxon>
        <taxon>Caulobacterales</taxon>
        <taxon>Caulobacteraceae</taxon>
        <taxon>Asticcacaulis</taxon>
    </lineage>
</organism>
<dbReference type="Gene3D" id="3.40.250.10">
    <property type="entry name" value="Rhodanese-like domain"/>
    <property type="match status" value="3"/>
</dbReference>
<reference evidence="3 4" key="1">
    <citation type="journal article" date="2014" name="Nature">
        <title>Sequential evolution of bacterial morphology by co-option of a developmental regulator.</title>
        <authorList>
            <person name="Jiang C."/>
            <person name="Brown P.J."/>
            <person name="Ducret A."/>
            <person name="Brun Y.V."/>
        </authorList>
    </citation>
    <scope>NUCLEOTIDE SEQUENCE [LARGE SCALE GENOMIC DNA]</scope>
    <source>
        <strain evidence="3 4">DSM 16100</strain>
    </source>
</reference>
<dbReference type="CDD" id="cd01533">
    <property type="entry name" value="4RHOD_Repeat_2"/>
    <property type="match status" value="1"/>
</dbReference>
<dbReference type="Pfam" id="PF00581">
    <property type="entry name" value="Rhodanese"/>
    <property type="match status" value="3"/>
</dbReference>
<name>V4RI41_9CAUL</name>
<dbReference type="PANTHER" id="PTHR44086">
    <property type="entry name" value="THIOSULFATE SULFURTRANSFERASE RDL2, MITOCHONDRIAL-RELATED"/>
    <property type="match status" value="1"/>
</dbReference>
<evidence type="ECO:0000313" key="4">
    <source>
        <dbReference type="Proteomes" id="UP000017837"/>
    </source>
</evidence>
<dbReference type="CDD" id="cd01534">
    <property type="entry name" value="4RHOD_Repeat_3"/>
    <property type="match status" value="1"/>
</dbReference>
<protein>
    <recommendedName>
        <fullName evidence="2">Rhodanese domain-containing protein</fullName>
    </recommendedName>
</protein>
<feature type="domain" description="Rhodanese" evidence="2">
    <location>
        <begin position="285"/>
        <end position="366"/>
    </location>
</feature>
<dbReference type="PANTHER" id="PTHR44086:SF10">
    <property type="entry name" value="THIOSULFATE SULFURTRANSFERASE_RHODANESE-LIKE DOMAIN-CONTAINING PROTEIN 3"/>
    <property type="match status" value="1"/>
</dbReference>
<feature type="region of interest" description="Disordered" evidence="1">
    <location>
        <begin position="359"/>
        <end position="378"/>
    </location>
</feature>
<evidence type="ECO:0000256" key="1">
    <source>
        <dbReference type="SAM" id="MobiDB-lite"/>
    </source>
</evidence>
<dbReference type="InterPro" id="IPR001763">
    <property type="entry name" value="Rhodanese-like_dom"/>
</dbReference>
<dbReference type="STRING" id="1121022.GCA_000376105_03027"/>
<dbReference type="OrthoDB" id="9789585at2"/>
<dbReference type="GO" id="GO:0004792">
    <property type="term" value="F:thiosulfate-cyanide sulfurtransferase activity"/>
    <property type="evidence" value="ECO:0007669"/>
    <property type="project" value="TreeGrafter"/>
</dbReference>
<dbReference type="SUPFAM" id="SSF52821">
    <property type="entry name" value="Rhodanese/Cell cycle control phosphatase"/>
    <property type="match status" value="3"/>
</dbReference>
<keyword evidence="4" id="KW-1185">Reference proteome</keyword>
<feature type="domain" description="Rhodanese" evidence="2">
    <location>
        <begin position="21"/>
        <end position="111"/>
    </location>
</feature>